<name>X1KZI3_9ZZZZ</name>
<dbReference type="SUPFAM" id="SSF49265">
    <property type="entry name" value="Fibronectin type III"/>
    <property type="match status" value="1"/>
</dbReference>
<evidence type="ECO:0000256" key="1">
    <source>
        <dbReference type="SAM" id="MobiDB-lite"/>
    </source>
</evidence>
<feature type="region of interest" description="Disordered" evidence="1">
    <location>
        <begin position="41"/>
        <end position="71"/>
    </location>
</feature>
<dbReference type="EMBL" id="BARV01010451">
    <property type="protein sequence ID" value="GAI12452.1"/>
    <property type="molecule type" value="Genomic_DNA"/>
</dbReference>
<dbReference type="PANTHER" id="PTHR31339">
    <property type="entry name" value="PECTIN LYASE-RELATED"/>
    <property type="match status" value="1"/>
</dbReference>
<dbReference type="Gene3D" id="2.160.20.10">
    <property type="entry name" value="Single-stranded right-handed beta-helix, Pectin lyase-like"/>
    <property type="match status" value="1"/>
</dbReference>
<feature type="non-terminal residue" evidence="3">
    <location>
        <position position="1"/>
    </location>
</feature>
<organism evidence="3">
    <name type="scientific">marine sediment metagenome</name>
    <dbReference type="NCBI Taxonomy" id="412755"/>
    <lineage>
        <taxon>unclassified sequences</taxon>
        <taxon>metagenomes</taxon>
        <taxon>ecological metagenomes</taxon>
    </lineage>
</organism>
<dbReference type="Gene3D" id="2.60.40.10">
    <property type="entry name" value="Immunoglobulins"/>
    <property type="match status" value="1"/>
</dbReference>
<dbReference type="InterPro" id="IPR012334">
    <property type="entry name" value="Pectin_lyas_fold"/>
</dbReference>
<dbReference type="InterPro" id="IPR036116">
    <property type="entry name" value="FN3_sf"/>
</dbReference>
<reference evidence="3" key="1">
    <citation type="journal article" date="2014" name="Front. Microbiol.">
        <title>High frequency of phylogenetically diverse reductive dehalogenase-homologous genes in deep subseafloor sedimentary metagenomes.</title>
        <authorList>
            <person name="Kawai M."/>
            <person name="Futagami T."/>
            <person name="Toyoda A."/>
            <person name="Takaki Y."/>
            <person name="Nishi S."/>
            <person name="Hori S."/>
            <person name="Arai W."/>
            <person name="Tsubouchi T."/>
            <person name="Morono Y."/>
            <person name="Uchiyama I."/>
            <person name="Ito T."/>
            <person name="Fujiyama A."/>
            <person name="Inagaki F."/>
            <person name="Takami H."/>
        </authorList>
    </citation>
    <scope>NUCLEOTIDE SEQUENCE</scope>
    <source>
        <strain evidence="3">Expedition CK06-06</strain>
    </source>
</reference>
<gene>
    <name evidence="3" type="ORF">S06H3_20222</name>
</gene>
<comment type="caution">
    <text evidence="3">The sequence shown here is derived from an EMBL/GenBank/DDBJ whole genome shotgun (WGS) entry which is preliminary data.</text>
</comment>
<protein>
    <recommendedName>
        <fullName evidence="2">Rhamnogalacturonase A/B/Epimerase-like pectate lyase domain-containing protein</fullName>
    </recommendedName>
</protein>
<dbReference type="SUPFAM" id="SSF51126">
    <property type="entry name" value="Pectin lyase-like"/>
    <property type="match status" value="1"/>
</dbReference>
<feature type="domain" description="Rhamnogalacturonase A/B/Epimerase-like pectate lyase" evidence="2">
    <location>
        <begin position="148"/>
        <end position="229"/>
    </location>
</feature>
<dbReference type="AlphaFoldDB" id="X1KZI3"/>
<proteinExistence type="predicted"/>
<feature type="non-terminal residue" evidence="3">
    <location>
        <position position="278"/>
    </location>
</feature>
<dbReference type="InterPro" id="IPR013783">
    <property type="entry name" value="Ig-like_fold"/>
</dbReference>
<evidence type="ECO:0000313" key="3">
    <source>
        <dbReference type="EMBL" id="GAI12452.1"/>
    </source>
</evidence>
<dbReference type="InterPro" id="IPR051801">
    <property type="entry name" value="GH28_Enzymes"/>
</dbReference>
<sequence>GGRIIFIEGMIMTRRKSAAMLLIVLLSASVSVALLQAPPVAADSQSERGSGNTSPLTFNLLSPENGATISDPEPTLEWGASPDAESGIDHYEIWIDDNNVDNVSGGTTSWTSGGLSDGSYSWYVMAVDRAGNETQSTSTFSFIQQGVFDVFDYGAVGDGSTLDTNAIQATIDDACAAGGGTVFLHDGVFYSRDITLGSNITFYIDETATLKGDGDNANYSYFTSSSPLVGRQQRAFIFADNEENIKIEGGGTIDGNGGNVGESGWKGTEATRPMLFWL</sequence>
<dbReference type="Pfam" id="PF17957">
    <property type="entry name" value="Big_7"/>
    <property type="match status" value="1"/>
</dbReference>
<evidence type="ECO:0000259" key="2">
    <source>
        <dbReference type="Pfam" id="PF12708"/>
    </source>
</evidence>
<dbReference type="InterPro" id="IPR024535">
    <property type="entry name" value="RHGA/B-epi-like_pectate_lyase"/>
</dbReference>
<feature type="compositionally biased region" description="Polar residues" evidence="1">
    <location>
        <begin position="43"/>
        <end position="68"/>
    </location>
</feature>
<accession>X1KZI3</accession>
<dbReference type="Pfam" id="PF12708">
    <property type="entry name" value="Pect-lyase_RHGA_epim"/>
    <property type="match status" value="1"/>
</dbReference>
<dbReference type="InterPro" id="IPR011050">
    <property type="entry name" value="Pectin_lyase_fold/virulence"/>
</dbReference>